<dbReference type="Pfam" id="PF26410">
    <property type="entry name" value="GH5_mannosidase"/>
    <property type="match status" value="1"/>
</dbReference>
<evidence type="ECO:0000256" key="9">
    <source>
        <dbReference type="SAM" id="MobiDB-lite"/>
    </source>
</evidence>
<comment type="similarity">
    <text evidence="3">Belongs to the glycosyl hydrolase 5 (cellulase A) family.</text>
</comment>
<evidence type="ECO:0000313" key="14">
    <source>
        <dbReference type="Proteomes" id="UP000325313"/>
    </source>
</evidence>
<dbReference type="SUPFAM" id="SSF51445">
    <property type="entry name" value="(Trans)glycosidases"/>
    <property type="match status" value="1"/>
</dbReference>
<name>A0A5B0PAX2_PUCGR</name>
<evidence type="ECO:0000256" key="8">
    <source>
        <dbReference type="ARBA" id="ARBA00023295"/>
    </source>
</evidence>
<dbReference type="Proteomes" id="UP000325313">
    <property type="component" value="Unassembled WGS sequence"/>
</dbReference>
<evidence type="ECO:0000256" key="6">
    <source>
        <dbReference type="ARBA" id="ARBA00022729"/>
    </source>
</evidence>
<comment type="subcellular location">
    <subcellularLocation>
        <location evidence="2">Secreted</location>
    </subcellularLocation>
</comment>
<keyword evidence="7" id="KW-0378">Hydrolase</keyword>
<feature type="region of interest" description="Disordered" evidence="9">
    <location>
        <begin position="475"/>
        <end position="498"/>
    </location>
</feature>
<reference evidence="13 14" key="1">
    <citation type="submission" date="2019-05" db="EMBL/GenBank/DDBJ databases">
        <title>Emergence of the Ug99 lineage of the wheat stem rust pathogen through somatic hybridization.</title>
        <authorList>
            <person name="Li F."/>
            <person name="Upadhyaya N.M."/>
            <person name="Sperschneider J."/>
            <person name="Matny O."/>
            <person name="Nguyen-Phuc H."/>
            <person name="Mago R."/>
            <person name="Raley C."/>
            <person name="Miller M.E."/>
            <person name="Silverstein K.A.T."/>
            <person name="Henningsen E."/>
            <person name="Hirsch C.D."/>
            <person name="Visser B."/>
            <person name="Pretorius Z.A."/>
            <person name="Steffenson B.J."/>
            <person name="Schwessinger B."/>
            <person name="Dodds P.N."/>
            <person name="Figueroa M."/>
        </authorList>
    </citation>
    <scope>NUCLEOTIDE SEQUENCE [LARGE SCALE GENOMIC DNA]</scope>
    <source>
        <strain evidence="11">21-0</strain>
        <strain evidence="12 14">Ug99</strain>
    </source>
</reference>
<keyword evidence="13" id="KW-1185">Reference proteome</keyword>
<dbReference type="Proteomes" id="UP000324748">
    <property type="component" value="Unassembled WGS sequence"/>
</dbReference>
<dbReference type="GO" id="GO:0016985">
    <property type="term" value="F:mannan endo-1,4-beta-mannosidase activity"/>
    <property type="evidence" value="ECO:0007669"/>
    <property type="project" value="UniProtKB-EC"/>
</dbReference>
<evidence type="ECO:0000313" key="13">
    <source>
        <dbReference type="Proteomes" id="UP000324748"/>
    </source>
</evidence>
<dbReference type="AlphaFoldDB" id="A0A5B0PAX2"/>
<evidence type="ECO:0000256" key="5">
    <source>
        <dbReference type="ARBA" id="ARBA00022525"/>
    </source>
</evidence>
<feature type="domain" description="Glycoside hydrolase family 5" evidence="10">
    <location>
        <begin position="189"/>
        <end position="302"/>
    </location>
</feature>
<dbReference type="PANTHER" id="PTHR31451">
    <property type="match status" value="1"/>
</dbReference>
<dbReference type="Gene3D" id="3.20.20.80">
    <property type="entry name" value="Glycosidases"/>
    <property type="match status" value="1"/>
</dbReference>
<evidence type="ECO:0000259" key="10">
    <source>
        <dbReference type="Pfam" id="PF26410"/>
    </source>
</evidence>
<evidence type="ECO:0000313" key="11">
    <source>
        <dbReference type="EMBL" id="KAA1097744.1"/>
    </source>
</evidence>
<keyword evidence="5" id="KW-0964">Secreted</keyword>
<evidence type="ECO:0000256" key="7">
    <source>
        <dbReference type="ARBA" id="ARBA00022801"/>
    </source>
</evidence>
<evidence type="ECO:0000313" key="12">
    <source>
        <dbReference type="EMBL" id="KAA1126030.1"/>
    </source>
</evidence>
<sequence>MKIFPILFGLIWVKRIKCDINLPDHNSSIERRLSESSDRSRSGFVYAPGDGNLYLNGKLFNFRNFNAPTIFEGGEYQGRDIFKSIAAFGAPVTRTYTLQIANDALEHGKLPPSAGHITGWDKRTNDWIYNEDQWRKMDQMLDLSRHYGVKLIIPIINQDYGNPDSNYIGDFNDLIRHRYGIYGYQEAGKKIDFFKDRSMIDSFKKLITFFLNRVNTYNGLRYGDDNTILAFETGNEMSWGQFANLSSQPAPAPWTIEVSRHLKTLAPKILVMDGSYSRHPSFAWEKEALESKYVDLFSYHFYGGGDTEAFDMLNAKVRAYGKTLVIGEHGFYSDVKVWRQVYKRMTCAGALAWSLLPHSEKSGFLTHGEGHNIHGYHVPGWQKQTSKEFDTQEEEVITSTYEASYTILGLEPPPKPIPGRPEAFIVTNGTHAGLSWRGEAWAAGYEIFGAEAWGRNFNLISDVIPDNVEAGGIFIPLDPERPTDSLNMTPRKSKADESHKGWTDRKWCRKRSLLGCHGSHQLIDWRGRDILGNLVGHSMKVLASMEPIRDRDRPGGWYSVRGVSADGVPGKRSRPIFLETDWQNNKKGQ</sequence>
<dbReference type="InterPro" id="IPR017853">
    <property type="entry name" value="GH"/>
</dbReference>
<dbReference type="PANTHER" id="PTHR31451:SF39">
    <property type="entry name" value="MANNAN ENDO-1,4-BETA-MANNOSIDASE 1"/>
    <property type="match status" value="1"/>
</dbReference>
<organism evidence="11 13">
    <name type="scientific">Puccinia graminis f. sp. tritici</name>
    <dbReference type="NCBI Taxonomy" id="56615"/>
    <lineage>
        <taxon>Eukaryota</taxon>
        <taxon>Fungi</taxon>
        <taxon>Dikarya</taxon>
        <taxon>Basidiomycota</taxon>
        <taxon>Pucciniomycotina</taxon>
        <taxon>Pucciniomycetes</taxon>
        <taxon>Pucciniales</taxon>
        <taxon>Pucciniaceae</taxon>
        <taxon>Puccinia</taxon>
    </lineage>
</organism>
<dbReference type="InterPro" id="IPR001547">
    <property type="entry name" value="Glyco_hydro_5"/>
</dbReference>
<dbReference type="OrthoDB" id="406631at2759"/>
<gene>
    <name evidence="11" type="ORF">PGT21_018649</name>
    <name evidence="12" type="ORF">PGTUg99_014393</name>
</gene>
<dbReference type="EMBL" id="VSWC01000066">
    <property type="protein sequence ID" value="KAA1097744.1"/>
    <property type="molecule type" value="Genomic_DNA"/>
</dbReference>
<accession>A0A5B0PAX2</accession>
<evidence type="ECO:0000256" key="2">
    <source>
        <dbReference type="ARBA" id="ARBA00004613"/>
    </source>
</evidence>
<keyword evidence="6" id="KW-0732">Signal</keyword>
<evidence type="ECO:0000256" key="1">
    <source>
        <dbReference type="ARBA" id="ARBA00001678"/>
    </source>
</evidence>
<comment type="catalytic activity">
    <reaction evidence="1">
        <text>Random hydrolysis of (1-&gt;4)-beta-D-mannosidic linkages in mannans, galactomannans and glucomannans.</text>
        <dbReference type="EC" id="3.2.1.78"/>
    </reaction>
</comment>
<dbReference type="FunFam" id="3.20.20.80:FF:000251">
    <property type="entry name" value="Uncharacterized protein"/>
    <property type="match status" value="1"/>
</dbReference>
<dbReference type="EC" id="3.2.1.78" evidence="4"/>
<dbReference type="InterPro" id="IPR045053">
    <property type="entry name" value="MAN-like"/>
</dbReference>
<evidence type="ECO:0000256" key="3">
    <source>
        <dbReference type="ARBA" id="ARBA00005641"/>
    </source>
</evidence>
<evidence type="ECO:0000256" key="4">
    <source>
        <dbReference type="ARBA" id="ARBA00012706"/>
    </source>
</evidence>
<protein>
    <recommendedName>
        <fullName evidence="4">mannan endo-1,4-beta-mannosidase</fullName>
        <ecNumber evidence="4">3.2.1.78</ecNumber>
    </recommendedName>
</protein>
<dbReference type="EMBL" id="VDEP01000173">
    <property type="protein sequence ID" value="KAA1126030.1"/>
    <property type="molecule type" value="Genomic_DNA"/>
</dbReference>
<dbReference type="GO" id="GO:0005576">
    <property type="term" value="C:extracellular region"/>
    <property type="evidence" value="ECO:0007669"/>
    <property type="project" value="UniProtKB-SubCell"/>
</dbReference>
<proteinExistence type="inferred from homology"/>
<comment type="caution">
    <text evidence="11">The sequence shown here is derived from an EMBL/GenBank/DDBJ whole genome shotgun (WGS) entry which is preliminary data.</text>
</comment>
<keyword evidence="8" id="KW-0326">Glycosidase</keyword>